<proteinExistence type="predicted"/>
<gene>
    <name evidence="1" type="ORF">SAMN05216565_10192</name>
</gene>
<accession>A0A1H0NZV0</accession>
<protein>
    <submittedName>
        <fullName evidence="1">Dimeric dUTPase, all-alpha-NTP-PPase (MazG) superfamily</fullName>
    </submittedName>
</protein>
<evidence type="ECO:0000313" key="2">
    <source>
        <dbReference type="Proteomes" id="UP000199159"/>
    </source>
</evidence>
<dbReference type="OrthoDB" id="5506143at2"/>
<dbReference type="InterPro" id="IPR014871">
    <property type="entry name" value="dUTPase/dCTP_pyrophosphatase"/>
</dbReference>
<reference evidence="2" key="1">
    <citation type="submission" date="2016-10" db="EMBL/GenBank/DDBJ databases">
        <authorList>
            <person name="Varghese N."/>
            <person name="Submissions S."/>
        </authorList>
    </citation>
    <scope>NUCLEOTIDE SEQUENCE [LARGE SCALE GENOMIC DNA]</scope>
    <source>
        <strain evidence="2">IBRC-M10078</strain>
    </source>
</reference>
<dbReference type="CDD" id="cd11527">
    <property type="entry name" value="NTP-PPase_dUTPase"/>
    <property type="match status" value="1"/>
</dbReference>
<dbReference type="PIRSF" id="PIRSF030140">
    <property type="entry name" value="UCP030140"/>
    <property type="match status" value="1"/>
</dbReference>
<dbReference type="Gene3D" id="1.10.4010.10">
    <property type="entry name" value="Type II deoxyuridine triphosphatase"/>
    <property type="match status" value="1"/>
</dbReference>
<sequence length="162" mass="18905">MNLTKLFDLQAELDFEIENKHDLISEDLVDKKVLALLVEVGELVNEIRFFKYWSIKPPSSRETILEEYVDGFHFILSLGLDLGFDSSINLFTINSGNDFTQQFIVVYNIILQFSKTRATEDYKALFSNYLLLGEMLGYSDKEIEEAYLLKNKLNHERQEQGY</sequence>
<evidence type="ECO:0000313" key="1">
    <source>
        <dbReference type="EMBL" id="SDO98191.1"/>
    </source>
</evidence>
<name>A0A1H0NZV0_9BACI</name>
<dbReference type="Pfam" id="PF08761">
    <property type="entry name" value="dUTPase_2"/>
    <property type="match status" value="1"/>
</dbReference>
<dbReference type="InterPro" id="IPR016947">
    <property type="entry name" value="UCP030140"/>
</dbReference>
<dbReference type="EMBL" id="FNJU01000001">
    <property type="protein sequence ID" value="SDO98191.1"/>
    <property type="molecule type" value="Genomic_DNA"/>
</dbReference>
<keyword evidence="2" id="KW-1185">Reference proteome</keyword>
<dbReference type="Proteomes" id="UP000199159">
    <property type="component" value="Unassembled WGS sequence"/>
</dbReference>
<dbReference type="STRING" id="930152.SAMN05216565_10192"/>
<dbReference type="SUPFAM" id="SSF101386">
    <property type="entry name" value="all-alpha NTP pyrophosphatases"/>
    <property type="match status" value="1"/>
</dbReference>
<dbReference type="RefSeq" id="WP_090849093.1">
    <property type="nucleotide sequence ID" value="NZ_FNJU01000001.1"/>
</dbReference>
<organism evidence="1 2">
    <name type="scientific">Litchfieldia salsa</name>
    <dbReference type="NCBI Taxonomy" id="930152"/>
    <lineage>
        <taxon>Bacteria</taxon>
        <taxon>Bacillati</taxon>
        <taxon>Bacillota</taxon>
        <taxon>Bacilli</taxon>
        <taxon>Bacillales</taxon>
        <taxon>Bacillaceae</taxon>
        <taxon>Litchfieldia</taxon>
    </lineage>
</organism>
<dbReference type="AlphaFoldDB" id="A0A1H0NZV0"/>